<dbReference type="InterPro" id="IPR035974">
    <property type="entry name" value="Rap/Ran-GAP_sf"/>
</dbReference>
<feature type="region of interest" description="Disordered" evidence="2">
    <location>
        <begin position="215"/>
        <end position="290"/>
    </location>
</feature>
<dbReference type="EMBL" id="GG745328">
    <property type="protein sequence ID" value="KNE54623.1"/>
    <property type="molecule type" value="Genomic_DNA"/>
</dbReference>
<evidence type="ECO:0000259" key="3">
    <source>
        <dbReference type="PROSITE" id="PS50085"/>
    </source>
</evidence>
<reference evidence="5" key="2">
    <citation type="submission" date="2009-11" db="EMBL/GenBank/DDBJ databases">
        <title>The Genome Sequence of Allomyces macrogynus strain ATCC 38327.</title>
        <authorList>
            <consortium name="The Broad Institute Genome Sequencing Platform"/>
            <person name="Russ C."/>
            <person name="Cuomo C."/>
            <person name="Shea T."/>
            <person name="Young S.K."/>
            <person name="Zeng Q."/>
            <person name="Koehrsen M."/>
            <person name="Haas B."/>
            <person name="Borodovsky M."/>
            <person name="Guigo R."/>
            <person name="Alvarado L."/>
            <person name="Berlin A."/>
            <person name="Borenstein D."/>
            <person name="Chen Z."/>
            <person name="Engels R."/>
            <person name="Freedman E."/>
            <person name="Gellesch M."/>
            <person name="Goldberg J."/>
            <person name="Griggs A."/>
            <person name="Gujja S."/>
            <person name="Heiman D."/>
            <person name="Hepburn T."/>
            <person name="Howarth C."/>
            <person name="Jen D."/>
            <person name="Larson L."/>
            <person name="Lewis B."/>
            <person name="Mehta T."/>
            <person name="Park D."/>
            <person name="Pearson M."/>
            <person name="Roberts A."/>
            <person name="Saif S."/>
            <person name="Shenoy N."/>
            <person name="Sisk P."/>
            <person name="Stolte C."/>
            <person name="Sykes S."/>
            <person name="Walk T."/>
            <person name="White J."/>
            <person name="Yandava C."/>
            <person name="Burger G."/>
            <person name="Gray M.W."/>
            <person name="Holland P.W.H."/>
            <person name="King N."/>
            <person name="Lang F.B.F."/>
            <person name="Roger A.J."/>
            <person name="Ruiz-Trillo I."/>
            <person name="Lander E."/>
            <person name="Nusbaum C."/>
        </authorList>
    </citation>
    <scope>NUCLEOTIDE SEQUENCE [LARGE SCALE GENOMIC DNA]</scope>
    <source>
        <strain evidence="5">ATCC 38327</strain>
    </source>
</reference>
<feature type="region of interest" description="Disordered" evidence="2">
    <location>
        <begin position="345"/>
        <end position="377"/>
    </location>
</feature>
<keyword evidence="5" id="KW-1185">Reference proteome</keyword>
<evidence type="ECO:0000313" key="5">
    <source>
        <dbReference type="Proteomes" id="UP000054350"/>
    </source>
</evidence>
<dbReference type="eggNOG" id="KOG3686">
    <property type="taxonomic scope" value="Eukaryota"/>
</dbReference>
<reference evidence="4 5" key="1">
    <citation type="submission" date="2009-11" db="EMBL/GenBank/DDBJ databases">
        <title>Annotation of Allomyces macrogynus ATCC 38327.</title>
        <authorList>
            <consortium name="The Broad Institute Genome Sequencing Platform"/>
            <person name="Russ C."/>
            <person name="Cuomo C."/>
            <person name="Burger G."/>
            <person name="Gray M.W."/>
            <person name="Holland P.W.H."/>
            <person name="King N."/>
            <person name="Lang F.B.F."/>
            <person name="Roger A.J."/>
            <person name="Ruiz-Trillo I."/>
            <person name="Young S.K."/>
            <person name="Zeng Q."/>
            <person name="Gargeya S."/>
            <person name="Fitzgerald M."/>
            <person name="Haas B."/>
            <person name="Abouelleil A."/>
            <person name="Alvarado L."/>
            <person name="Arachchi H.M."/>
            <person name="Berlin A."/>
            <person name="Chapman S.B."/>
            <person name="Gearin G."/>
            <person name="Goldberg J."/>
            <person name="Griggs A."/>
            <person name="Gujja S."/>
            <person name="Hansen M."/>
            <person name="Heiman D."/>
            <person name="Howarth C."/>
            <person name="Larimer J."/>
            <person name="Lui A."/>
            <person name="MacDonald P.J.P."/>
            <person name="McCowen C."/>
            <person name="Montmayeur A."/>
            <person name="Murphy C."/>
            <person name="Neiman D."/>
            <person name="Pearson M."/>
            <person name="Priest M."/>
            <person name="Roberts A."/>
            <person name="Saif S."/>
            <person name="Shea T."/>
            <person name="Sisk P."/>
            <person name="Stolte C."/>
            <person name="Sykes S."/>
            <person name="Wortman J."/>
            <person name="Nusbaum C."/>
            <person name="Birren B."/>
        </authorList>
    </citation>
    <scope>NUCLEOTIDE SEQUENCE [LARGE SCALE GENOMIC DNA]</scope>
    <source>
        <strain evidence="4 5">ATCC 38327</strain>
    </source>
</reference>
<feature type="domain" description="Rap-GAP" evidence="3">
    <location>
        <begin position="1"/>
        <end position="200"/>
    </location>
</feature>
<sequence>MSFSTCSVTASHSLGTKGSSVDWITGTNWMDPSRSWANAGTLTSMFHVSTLLPYSPTDPQQVQRKAKIGNDLVCVVYVDDFAPPPASAGADAHHDAALADLAQVAPVFDPTMIQSHFLTVYLVVAPCVMDGVAGHRVAVVAQADVPSFGPPLPPDGFFGDATQLRHFLHAKLVNGEAAAFRAGKIARLHRRTREMMVRDLVTTLVKYGGYDKPNAAKNAKDDSCGDASDAAAAANASPQPSRGSRGRGAMSEKPGDAAGLPVPPSTSRRGKSRFRTQARQSVAPGAGDLASLQNPSAVTVAFPAEPADTVTSPTLATAVPASAAPPVGSPPRPRGRGFFAAMLRRNPGAGNSASASPPAPAHAVFVPDTHQDGGGAE</sequence>
<dbReference type="PANTHER" id="PTHR15711">
    <property type="entry name" value="RAP GTPASE-ACTIVATING PROTEIN"/>
    <property type="match status" value="1"/>
</dbReference>
<dbReference type="PANTHER" id="PTHR15711:SF22">
    <property type="entry name" value="RAP-GAP DOMAIN-CONTAINING PROTEIN"/>
    <property type="match status" value="1"/>
</dbReference>
<dbReference type="Proteomes" id="UP000054350">
    <property type="component" value="Unassembled WGS sequence"/>
</dbReference>
<protein>
    <recommendedName>
        <fullName evidence="3">Rap-GAP domain-containing protein</fullName>
    </recommendedName>
</protein>
<feature type="compositionally biased region" description="Low complexity" evidence="2">
    <location>
        <begin position="345"/>
        <end position="356"/>
    </location>
</feature>
<feature type="compositionally biased region" description="Low complexity" evidence="2">
    <location>
        <begin position="225"/>
        <end position="237"/>
    </location>
</feature>
<evidence type="ECO:0000256" key="1">
    <source>
        <dbReference type="ARBA" id="ARBA00022468"/>
    </source>
</evidence>
<dbReference type="GO" id="GO:0051056">
    <property type="term" value="P:regulation of small GTPase mediated signal transduction"/>
    <property type="evidence" value="ECO:0007669"/>
    <property type="project" value="InterPro"/>
</dbReference>
<organism evidence="4 5">
    <name type="scientific">Allomyces macrogynus (strain ATCC 38327)</name>
    <name type="common">Allomyces javanicus var. macrogynus</name>
    <dbReference type="NCBI Taxonomy" id="578462"/>
    <lineage>
        <taxon>Eukaryota</taxon>
        <taxon>Fungi</taxon>
        <taxon>Fungi incertae sedis</taxon>
        <taxon>Blastocladiomycota</taxon>
        <taxon>Blastocladiomycetes</taxon>
        <taxon>Blastocladiales</taxon>
        <taxon>Blastocladiaceae</taxon>
        <taxon>Allomyces</taxon>
    </lineage>
</organism>
<dbReference type="Pfam" id="PF02145">
    <property type="entry name" value="Rap_GAP"/>
    <property type="match status" value="1"/>
</dbReference>
<dbReference type="InterPro" id="IPR050989">
    <property type="entry name" value="Rap1_Ran_GAP"/>
</dbReference>
<keyword evidence="1" id="KW-0343">GTPase activation</keyword>
<evidence type="ECO:0000313" key="4">
    <source>
        <dbReference type="EMBL" id="KNE54623.1"/>
    </source>
</evidence>
<dbReference type="GO" id="GO:0005096">
    <property type="term" value="F:GTPase activator activity"/>
    <property type="evidence" value="ECO:0007669"/>
    <property type="project" value="UniProtKB-KW"/>
</dbReference>
<dbReference type="AlphaFoldDB" id="A0A0L0RWC1"/>
<dbReference type="STRING" id="578462.A0A0L0RWC1"/>
<dbReference type="PROSITE" id="PS50085">
    <property type="entry name" value="RAPGAP"/>
    <property type="match status" value="1"/>
</dbReference>
<proteinExistence type="predicted"/>
<dbReference type="SUPFAM" id="SSF111347">
    <property type="entry name" value="Rap/Ran-GAP"/>
    <property type="match status" value="1"/>
</dbReference>
<name>A0A0L0RWC1_ALLM3</name>
<dbReference type="VEuPathDB" id="FungiDB:AMAG_00585"/>
<dbReference type="InterPro" id="IPR000331">
    <property type="entry name" value="Rap/Ran_GAP_dom"/>
</dbReference>
<dbReference type="Gene3D" id="3.40.50.11210">
    <property type="entry name" value="Rap/Ran-GAP"/>
    <property type="match status" value="1"/>
</dbReference>
<evidence type="ECO:0000256" key="2">
    <source>
        <dbReference type="SAM" id="MobiDB-lite"/>
    </source>
</evidence>
<accession>A0A0L0RWC1</accession>
<dbReference type="OrthoDB" id="2499658at2759"/>
<gene>
    <name evidence="4" type="ORF">AMAG_00585</name>
</gene>
<dbReference type="GO" id="GO:0005737">
    <property type="term" value="C:cytoplasm"/>
    <property type="evidence" value="ECO:0007669"/>
    <property type="project" value="TreeGrafter"/>
</dbReference>